<dbReference type="RefSeq" id="WP_141499122.1">
    <property type="nucleotide sequence ID" value="NZ_NUBG01000033.1"/>
</dbReference>
<feature type="non-terminal residue" evidence="2">
    <location>
        <position position="1"/>
    </location>
</feature>
<dbReference type="GO" id="GO:0006313">
    <property type="term" value="P:DNA transposition"/>
    <property type="evidence" value="ECO:0007669"/>
    <property type="project" value="InterPro"/>
</dbReference>
<organism evidence="2 3">
    <name type="scientific">Bacillus wiedmannii</name>
    <dbReference type="NCBI Taxonomy" id="1890302"/>
    <lineage>
        <taxon>Bacteria</taxon>
        <taxon>Bacillati</taxon>
        <taxon>Bacillota</taxon>
        <taxon>Bacilli</taxon>
        <taxon>Bacillales</taxon>
        <taxon>Bacillaceae</taxon>
        <taxon>Bacillus</taxon>
        <taxon>Bacillus cereus group</taxon>
    </lineage>
</organism>
<protein>
    <recommendedName>
        <fullName evidence="1">Tn3 transposase DDE domain-containing protein</fullName>
    </recommendedName>
</protein>
<sequence length="68" mass="7908">NYSGDDAISCAVDALRAKGMDIPEEYLQHISPLGWEHITLKGDYVWNLNEKTNFNNLRPLREKNYIKK</sequence>
<evidence type="ECO:0000313" key="2">
    <source>
        <dbReference type="EMBL" id="PHG56658.1"/>
    </source>
</evidence>
<dbReference type="AlphaFoldDB" id="A0A2A8CCC0"/>
<proteinExistence type="predicted"/>
<dbReference type="InterPro" id="IPR002513">
    <property type="entry name" value="Tn3_Tnp_DDE_dom"/>
</dbReference>
<dbReference type="EMBL" id="NUUQ01000063">
    <property type="protein sequence ID" value="PHG56658.1"/>
    <property type="molecule type" value="Genomic_DNA"/>
</dbReference>
<comment type="caution">
    <text evidence="2">The sequence shown here is derived from an EMBL/GenBank/DDBJ whole genome shotgun (WGS) entry which is preliminary data.</text>
</comment>
<feature type="domain" description="Tn3 transposase DDE" evidence="1">
    <location>
        <begin position="8"/>
        <end position="44"/>
    </location>
</feature>
<dbReference type="GO" id="GO:0004803">
    <property type="term" value="F:transposase activity"/>
    <property type="evidence" value="ECO:0007669"/>
    <property type="project" value="InterPro"/>
</dbReference>
<dbReference type="Pfam" id="PF01526">
    <property type="entry name" value="DDE_Tnp_Tn3"/>
    <property type="match status" value="1"/>
</dbReference>
<evidence type="ECO:0000259" key="1">
    <source>
        <dbReference type="Pfam" id="PF01526"/>
    </source>
</evidence>
<reference evidence="2 3" key="1">
    <citation type="submission" date="2017-09" db="EMBL/GenBank/DDBJ databases">
        <title>Large-scale bioinformatics analysis of Bacillus genomes uncovers conserved roles of natural products in bacterial physiology.</title>
        <authorList>
            <consortium name="Agbiome Team Llc"/>
            <person name="Bleich R.M."/>
            <person name="Grubbs K.J."/>
            <person name="Santa Maria K.C."/>
            <person name="Allen S.E."/>
            <person name="Farag S."/>
            <person name="Shank E.A."/>
            <person name="Bowers A."/>
        </authorList>
    </citation>
    <scope>NUCLEOTIDE SEQUENCE [LARGE SCALE GENOMIC DNA]</scope>
    <source>
        <strain evidence="2 3">AFS029838</strain>
    </source>
</reference>
<evidence type="ECO:0000313" key="3">
    <source>
        <dbReference type="Proteomes" id="UP000222503"/>
    </source>
</evidence>
<accession>A0A2A8CCC0</accession>
<name>A0A2A8CCC0_9BACI</name>
<gene>
    <name evidence="2" type="ORF">COI65_25530</name>
</gene>
<dbReference type="Proteomes" id="UP000222503">
    <property type="component" value="Unassembled WGS sequence"/>
</dbReference>